<comment type="caution">
    <text evidence="1">The sequence shown here is derived from an EMBL/GenBank/DDBJ whole genome shotgun (WGS) entry which is preliminary data.</text>
</comment>
<evidence type="ECO:0000313" key="2">
    <source>
        <dbReference type="Proteomes" id="UP000814033"/>
    </source>
</evidence>
<evidence type="ECO:0000313" key="1">
    <source>
        <dbReference type="EMBL" id="KAI0037458.1"/>
    </source>
</evidence>
<organism evidence="1 2">
    <name type="scientific">Auriscalpium vulgare</name>
    <dbReference type="NCBI Taxonomy" id="40419"/>
    <lineage>
        <taxon>Eukaryota</taxon>
        <taxon>Fungi</taxon>
        <taxon>Dikarya</taxon>
        <taxon>Basidiomycota</taxon>
        <taxon>Agaricomycotina</taxon>
        <taxon>Agaricomycetes</taxon>
        <taxon>Russulales</taxon>
        <taxon>Auriscalpiaceae</taxon>
        <taxon>Auriscalpium</taxon>
    </lineage>
</organism>
<keyword evidence="2" id="KW-1185">Reference proteome</keyword>
<accession>A0ACB8R0F6</accession>
<dbReference type="Proteomes" id="UP000814033">
    <property type="component" value="Unassembled WGS sequence"/>
</dbReference>
<proteinExistence type="predicted"/>
<reference evidence="1" key="2">
    <citation type="journal article" date="2022" name="New Phytol.">
        <title>Evolutionary transition to the ectomycorrhizal habit in the genomes of a hyperdiverse lineage of mushroom-forming fungi.</title>
        <authorList>
            <person name="Looney B."/>
            <person name="Miyauchi S."/>
            <person name="Morin E."/>
            <person name="Drula E."/>
            <person name="Courty P.E."/>
            <person name="Kohler A."/>
            <person name="Kuo A."/>
            <person name="LaButti K."/>
            <person name="Pangilinan J."/>
            <person name="Lipzen A."/>
            <person name="Riley R."/>
            <person name="Andreopoulos W."/>
            <person name="He G."/>
            <person name="Johnson J."/>
            <person name="Nolan M."/>
            <person name="Tritt A."/>
            <person name="Barry K.W."/>
            <person name="Grigoriev I.V."/>
            <person name="Nagy L.G."/>
            <person name="Hibbett D."/>
            <person name="Henrissat B."/>
            <person name="Matheny P.B."/>
            <person name="Labbe J."/>
            <person name="Martin F.M."/>
        </authorList>
    </citation>
    <scope>NUCLEOTIDE SEQUENCE</scope>
    <source>
        <strain evidence="1">FP105234-sp</strain>
    </source>
</reference>
<reference evidence="1" key="1">
    <citation type="submission" date="2021-02" db="EMBL/GenBank/DDBJ databases">
        <authorList>
            <consortium name="DOE Joint Genome Institute"/>
            <person name="Ahrendt S."/>
            <person name="Looney B.P."/>
            <person name="Miyauchi S."/>
            <person name="Morin E."/>
            <person name="Drula E."/>
            <person name="Courty P.E."/>
            <person name="Chicoki N."/>
            <person name="Fauchery L."/>
            <person name="Kohler A."/>
            <person name="Kuo A."/>
            <person name="Labutti K."/>
            <person name="Pangilinan J."/>
            <person name="Lipzen A."/>
            <person name="Riley R."/>
            <person name="Andreopoulos W."/>
            <person name="He G."/>
            <person name="Johnson J."/>
            <person name="Barry K.W."/>
            <person name="Grigoriev I.V."/>
            <person name="Nagy L."/>
            <person name="Hibbett D."/>
            <person name="Henrissat B."/>
            <person name="Matheny P.B."/>
            <person name="Labbe J."/>
            <person name="Martin F."/>
        </authorList>
    </citation>
    <scope>NUCLEOTIDE SEQUENCE</scope>
    <source>
        <strain evidence="1">FP105234-sp</strain>
    </source>
</reference>
<gene>
    <name evidence="1" type="ORF">FA95DRAFT_1568152</name>
</gene>
<sequence>MTTAHSLPVPRRVVLTVSRSHADKGWLAETVTVVGAVAVVLKSAPSIKCAKVSQNNTISRVTASSSTLPRRLLDISLACRTSCGAQLLRLQDSCAERRYAILRTEVHCAPV</sequence>
<protein>
    <submittedName>
        <fullName evidence="1">Uncharacterized protein</fullName>
    </submittedName>
</protein>
<name>A0ACB8R0F6_9AGAM</name>
<dbReference type="EMBL" id="MU276943">
    <property type="protein sequence ID" value="KAI0037458.1"/>
    <property type="molecule type" value="Genomic_DNA"/>
</dbReference>